<dbReference type="PANTHER" id="PTHR31060">
    <property type="entry name" value="OSJNBA0011J08.25 PROTEIN-RELATED"/>
    <property type="match status" value="1"/>
</dbReference>
<dbReference type="AlphaFoldDB" id="A0AA88R547"/>
<proteinExistence type="predicted"/>
<name>A0AA88R547_9ASTE</name>
<organism evidence="2 3">
    <name type="scientific">Escallonia rubra</name>
    <dbReference type="NCBI Taxonomy" id="112253"/>
    <lineage>
        <taxon>Eukaryota</taxon>
        <taxon>Viridiplantae</taxon>
        <taxon>Streptophyta</taxon>
        <taxon>Embryophyta</taxon>
        <taxon>Tracheophyta</taxon>
        <taxon>Spermatophyta</taxon>
        <taxon>Magnoliopsida</taxon>
        <taxon>eudicotyledons</taxon>
        <taxon>Gunneridae</taxon>
        <taxon>Pentapetalae</taxon>
        <taxon>asterids</taxon>
        <taxon>campanulids</taxon>
        <taxon>Escalloniales</taxon>
        <taxon>Escalloniaceae</taxon>
        <taxon>Escallonia</taxon>
    </lineage>
</organism>
<evidence type="ECO:0000256" key="1">
    <source>
        <dbReference type="SAM" id="Phobius"/>
    </source>
</evidence>
<reference evidence="2" key="1">
    <citation type="submission" date="2022-12" db="EMBL/GenBank/DDBJ databases">
        <title>Draft genome assemblies for two species of Escallonia (Escalloniales).</title>
        <authorList>
            <person name="Chanderbali A."/>
            <person name="Dervinis C."/>
            <person name="Anghel I."/>
            <person name="Soltis D."/>
            <person name="Soltis P."/>
            <person name="Zapata F."/>
        </authorList>
    </citation>
    <scope>NUCLEOTIDE SEQUENCE</scope>
    <source>
        <strain evidence="2">UCBG92.1500</strain>
        <tissue evidence="2">Leaf</tissue>
    </source>
</reference>
<evidence type="ECO:0000313" key="3">
    <source>
        <dbReference type="Proteomes" id="UP001187471"/>
    </source>
</evidence>
<sequence length="408" mass="45337">MTEGSPTTIAPLLLRNLLTSLFIYADKSLENLGEKYKLLQLLRYLLVTAFLFFLRLLPAFFSSLNPSKEYYGNLFKLPKAETPDVLALESAGGGSGIARALSQLLSIINDIPVTSRKYEVVRSLAERLIDENLQEGSETLREVNCTVLSAAFSRTLRQLEAKAAAVDQDLGLDEVVPDGARNGDIHYLRRLNRVLRAVRHYGDAAWTRLGKSREGLSKSGSSAEKMSAELLWLAQKMAACGCVGEAVCRWASASRLAWLALSAEPRLQSSLVKVSVILIEGSPPFAAFLLRQAKGIEGENDQEGEESKIEQRRHAKLKMLMSWLPLLCRASNGTDSPVLSISEKAGLERVLEEMIESLEDGEEQEKVLSLWLHHFTRCPSSDWPNLYACYARWCTASRRLLLAPPPKM</sequence>
<gene>
    <name evidence="2" type="ORF">RJ640_009024</name>
</gene>
<feature type="transmembrane region" description="Helical" evidence="1">
    <location>
        <begin position="41"/>
        <end position="61"/>
    </location>
</feature>
<dbReference type="Proteomes" id="UP001187471">
    <property type="component" value="Unassembled WGS sequence"/>
</dbReference>
<dbReference type="EMBL" id="JAVXUO010001438">
    <property type="protein sequence ID" value="KAK2982327.1"/>
    <property type="molecule type" value="Genomic_DNA"/>
</dbReference>
<accession>A0AA88R547</accession>
<comment type="caution">
    <text evidence="2">The sequence shown here is derived from an EMBL/GenBank/DDBJ whole genome shotgun (WGS) entry which is preliminary data.</text>
</comment>
<protein>
    <submittedName>
        <fullName evidence="2">Uncharacterized protein</fullName>
    </submittedName>
</protein>
<evidence type="ECO:0000313" key="2">
    <source>
        <dbReference type="EMBL" id="KAK2982327.1"/>
    </source>
</evidence>
<dbReference type="InterPro" id="IPR038920">
    <property type="entry name" value="At3g05675-like"/>
</dbReference>
<keyword evidence="1" id="KW-0472">Membrane</keyword>
<dbReference type="PANTHER" id="PTHR31060:SF4">
    <property type="entry name" value="1,8-CINEOLE SYNTHASE"/>
    <property type="match status" value="1"/>
</dbReference>
<keyword evidence="1" id="KW-0812">Transmembrane</keyword>
<keyword evidence="1" id="KW-1133">Transmembrane helix</keyword>
<keyword evidence="3" id="KW-1185">Reference proteome</keyword>